<sequence>MRAGGGVTAPTGATECSQPITWRLSKPGLRPLTGSANQSRAAPPALTRTPASYTGDQLDQKKNRLLHSIGVSLEKLHMGQLY</sequence>
<reference evidence="2" key="2">
    <citation type="journal article" date="2015" name="Fish Shellfish Immunol.">
        <title>Early steps in the European eel (Anguilla anguilla)-Vibrio vulnificus interaction in the gills: Role of the RtxA13 toxin.</title>
        <authorList>
            <person name="Callol A."/>
            <person name="Pajuelo D."/>
            <person name="Ebbesson L."/>
            <person name="Teles M."/>
            <person name="MacKenzie S."/>
            <person name="Amaro C."/>
        </authorList>
    </citation>
    <scope>NUCLEOTIDE SEQUENCE</scope>
</reference>
<feature type="region of interest" description="Disordered" evidence="1">
    <location>
        <begin position="1"/>
        <end position="55"/>
    </location>
</feature>
<evidence type="ECO:0000256" key="1">
    <source>
        <dbReference type="SAM" id="MobiDB-lite"/>
    </source>
</evidence>
<reference evidence="2" key="1">
    <citation type="submission" date="2014-11" db="EMBL/GenBank/DDBJ databases">
        <authorList>
            <person name="Amaro Gonzalez C."/>
        </authorList>
    </citation>
    <scope>NUCLEOTIDE SEQUENCE</scope>
</reference>
<accession>A0A0E9XGP7</accession>
<feature type="compositionally biased region" description="Low complexity" evidence="1">
    <location>
        <begin position="40"/>
        <end position="51"/>
    </location>
</feature>
<organism evidence="2">
    <name type="scientific">Anguilla anguilla</name>
    <name type="common">European freshwater eel</name>
    <name type="synonym">Muraena anguilla</name>
    <dbReference type="NCBI Taxonomy" id="7936"/>
    <lineage>
        <taxon>Eukaryota</taxon>
        <taxon>Metazoa</taxon>
        <taxon>Chordata</taxon>
        <taxon>Craniata</taxon>
        <taxon>Vertebrata</taxon>
        <taxon>Euteleostomi</taxon>
        <taxon>Actinopterygii</taxon>
        <taxon>Neopterygii</taxon>
        <taxon>Teleostei</taxon>
        <taxon>Anguilliformes</taxon>
        <taxon>Anguillidae</taxon>
        <taxon>Anguilla</taxon>
    </lineage>
</organism>
<proteinExistence type="predicted"/>
<dbReference type="AlphaFoldDB" id="A0A0E9XGP7"/>
<dbReference type="EMBL" id="GBXM01006763">
    <property type="protein sequence ID" value="JAI01815.1"/>
    <property type="molecule type" value="Transcribed_RNA"/>
</dbReference>
<name>A0A0E9XGP7_ANGAN</name>
<protein>
    <submittedName>
        <fullName evidence="2">Uncharacterized protein</fullName>
    </submittedName>
</protein>
<evidence type="ECO:0000313" key="2">
    <source>
        <dbReference type="EMBL" id="JAI01815.1"/>
    </source>
</evidence>